<dbReference type="SUPFAM" id="SSF57903">
    <property type="entry name" value="FYVE/PHD zinc finger"/>
    <property type="match status" value="1"/>
</dbReference>
<evidence type="ECO:0000313" key="6">
    <source>
        <dbReference type="Proteomes" id="UP000807353"/>
    </source>
</evidence>
<keyword evidence="1" id="KW-0479">Metal-binding</keyword>
<dbReference type="Gene3D" id="3.30.40.10">
    <property type="entry name" value="Zinc/RING finger domain, C3HC4 (zinc finger)"/>
    <property type="match status" value="1"/>
</dbReference>
<dbReference type="OrthoDB" id="3267958at2759"/>
<evidence type="ECO:0000259" key="4">
    <source>
        <dbReference type="SMART" id="SM00249"/>
    </source>
</evidence>
<dbReference type="InterPro" id="IPR001965">
    <property type="entry name" value="Znf_PHD"/>
</dbReference>
<organism evidence="5 6">
    <name type="scientific">Collybia nuda</name>
    <dbReference type="NCBI Taxonomy" id="64659"/>
    <lineage>
        <taxon>Eukaryota</taxon>
        <taxon>Fungi</taxon>
        <taxon>Dikarya</taxon>
        <taxon>Basidiomycota</taxon>
        <taxon>Agaricomycotina</taxon>
        <taxon>Agaricomycetes</taxon>
        <taxon>Agaricomycetidae</taxon>
        <taxon>Agaricales</taxon>
        <taxon>Tricholomatineae</taxon>
        <taxon>Clitocybaceae</taxon>
        <taxon>Collybia</taxon>
    </lineage>
</organism>
<sequence length="118" mass="13220">MNIFSESRLTIWYNLRTMAKNKSEKTKYTTDSKIVCPDCSEEVQVGTGGERNLDNSCICDRTVSAAEIEAGDLVMACKVPGCETVWFHRACMDHDFAPRNWSCPSCKATGTTGKRRRT</sequence>
<keyword evidence="6" id="KW-1185">Reference proteome</keyword>
<keyword evidence="2" id="KW-0863">Zinc-finger</keyword>
<keyword evidence="3" id="KW-0862">Zinc</keyword>
<feature type="domain" description="Zinc finger PHD-type" evidence="4">
    <location>
        <begin position="56"/>
        <end position="107"/>
    </location>
</feature>
<dbReference type="SMART" id="SM00249">
    <property type="entry name" value="PHD"/>
    <property type="match status" value="1"/>
</dbReference>
<dbReference type="InterPro" id="IPR019786">
    <property type="entry name" value="Zinc_finger_PHD-type_CS"/>
</dbReference>
<dbReference type="Proteomes" id="UP000807353">
    <property type="component" value="Unassembled WGS sequence"/>
</dbReference>
<gene>
    <name evidence="5" type="ORF">BDZ94DRAFT_1276297</name>
</gene>
<evidence type="ECO:0000313" key="5">
    <source>
        <dbReference type="EMBL" id="KAF9456178.1"/>
    </source>
</evidence>
<protein>
    <recommendedName>
        <fullName evidence="4">Zinc finger PHD-type domain-containing protein</fullName>
    </recommendedName>
</protein>
<dbReference type="EMBL" id="MU150449">
    <property type="protein sequence ID" value="KAF9456178.1"/>
    <property type="molecule type" value="Genomic_DNA"/>
</dbReference>
<dbReference type="InterPro" id="IPR011011">
    <property type="entry name" value="Znf_FYVE_PHD"/>
</dbReference>
<evidence type="ECO:0000256" key="2">
    <source>
        <dbReference type="ARBA" id="ARBA00022771"/>
    </source>
</evidence>
<evidence type="ECO:0000256" key="1">
    <source>
        <dbReference type="ARBA" id="ARBA00022723"/>
    </source>
</evidence>
<proteinExistence type="predicted"/>
<name>A0A9P5XSR9_9AGAR</name>
<dbReference type="PROSITE" id="PS01359">
    <property type="entry name" value="ZF_PHD_1"/>
    <property type="match status" value="1"/>
</dbReference>
<reference evidence="5" key="1">
    <citation type="submission" date="2020-11" db="EMBL/GenBank/DDBJ databases">
        <authorList>
            <consortium name="DOE Joint Genome Institute"/>
            <person name="Ahrendt S."/>
            <person name="Riley R."/>
            <person name="Andreopoulos W."/>
            <person name="Labutti K."/>
            <person name="Pangilinan J."/>
            <person name="Ruiz-Duenas F.J."/>
            <person name="Barrasa J.M."/>
            <person name="Sanchez-Garcia M."/>
            <person name="Camarero S."/>
            <person name="Miyauchi S."/>
            <person name="Serrano A."/>
            <person name="Linde D."/>
            <person name="Babiker R."/>
            <person name="Drula E."/>
            <person name="Ayuso-Fernandez I."/>
            <person name="Pacheco R."/>
            <person name="Padilla G."/>
            <person name="Ferreira P."/>
            <person name="Barriuso J."/>
            <person name="Kellner H."/>
            <person name="Castanera R."/>
            <person name="Alfaro M."/>
            <person name="Ramirez L."/>
            <person name="Pisabarro A.G."/>
            <person name="Kuo A."/>
            <person name="Tritt A."/>
            <person name="Lipzen A."/>
            <person name="He G."/>
            <person name="Yan M."/>
            <person name="Ng V."/>
            <person name="Cullen D."/>
            <person name="Martin F."/>
            <person name="Rosso M.-N."/>
            <person name="Henrissat B."/>
            <person name="Hibbett D."/>
            <person name="Martinez A.T."/>
            <person name="Grigoriev I.V."/>
        </authorList>
    </citation>
    <scope>NUCLEOTIDE SEQUENCE</scope>
    <source>
        <strain evidence="5">CBS 247.69</strain>
    </source>
</reference>
<accession>A0A9P5XSR9</accession>
<dbReference type="InterPro" id="IPR013083">
    <property type="entry name" value="Znf_RING/FYVE/PHD"/>
</dbReference>
<dbReference type="GO" id="GO:0008270">
    <property type="term" value="F:zinc ion binding"/>
    <property type="evidence" value="ECO:0007669"/>
    <property type="project" value="UniProtKB-KW"/>
</dbReference>
<comment type="caution">
    <text evidence="5">The sequence shown here is derived from an EMBL/GenBank/DDBJ whole genome shotgun (WGS) entry which is preliminary data.</text>
</comment>
<dbReference type="AlphaFoldDB" id="A0A9P5XSR9"/>
<evidence type="ECO:0000256" key="3">
    <source>
        <dbReference type="ARBA" id="ARBA00022833"/>
    </source>
</evidence>